<dbReference type="InterPro" id="IPR020904">
    <property type="entry name" value="Sc_DH/Rdtase_CS"/>
</dbReference>
<proteinExistence type="inferred from homology"/>
<keyword evidence="4" id="KW-1185">Reference proteome</keyword>
<comment type="similarity">
    <text evidence="1">Belongs to the short-chain dehydrogenases/reductases (SDR) family.</text>
</comment>
<dbReference type="RefSeq" id="WP_261144542.1">
    <property type="nucleotide sequence ID" value="NZ_CAMISF010000003.1"/>
</dbReference>
<dbReference type="PANTHER" id="PTHR42879:SF2">
    <property type="entry name" value="3-OXOACYL-[ACYL-CARRIER-PROTEIN] REDUCTASE FABG"/>
    <property type="match status" value="1"/>
</dbReference>
<dbReference type="PRINTS" id="PR00081">
    <property type="entry name" value="GDHRDH"/>
</dbReference>
<dbReference type="PANTHER" id="PTHR42879">
    <property type="entry name" value="3-OXOACYL-(ACYL-CARRIER-PROTEIN) REDUCTASE"/>
    <property type="match status" value="1"/>
</dbReference>
<evidence type="ECO:0000256" key="1">
    <source>
        <dbReference type="ARBA" id="ARBA00006484"/>
    </source>
</evidence>
<dbReference type="InterPro" id="IPR050259">
    <property type="entry name" value="SDR"/>
</dbReference>
<protein>
    <submittedName>
        <fullName evidence="3">SDR family oxidoreductase</fullName>
    </submittedName>
</protein>
<sequence>MKGSLKDGDKQHRVSFVIGASGAIGQAVFAELSAQGQRVGGTYHSRKEELLTFIANIDPEKSLHCAVQCDTSNRQSVAEAYNKLVAELGEPDNLIYCAGIRRDKPQIFQTTEDWDVVLNTNLRGAADFARLALKSMTQAKRGCIVFISSVAGSYGLAGQSNYGASKAGMEAFVRSVSREVGQFGVSINAVAPGLIESEMTADLPPAATRNFLANIPFRRFGQPNEVASLVAFLTTEQASYITGQTFTVDGGLSA</sequence>
<dbReference type="InterPro" id="IPR057326">
    <property type="entry name" value="KR_dom"/>
</dbReference>
<dbReference type="InterPro" id="IPR036291">
    <property type="entry name" value="NAD(P)-bd_dom_sf"/>
</dbReference>
<evidence type="ECO:0000259" key="2">
    <source>
        <dbReference type="SMART" id="SM00822"/>
    </source>
</evidence>
<accession>A0ABY9PKU9</accession>
<evidence type="ECO:0000313" key="3">
    <source>
        <dbReference type="EMBL" id="WMT14052.1"/>
    </source>
</evidence>
<dbReference type="SUPFAM" id="SSF51735">
    <property type="entry name" value="NAD(P)-binding Rossmann-fold domains"/>
    <property type="match status" value="1"/>
</dbReference>
<gene>
    <name evidence="3" type="ORF">RFB13_23090</name>
</gene>
<dbReference type="Gene3D" id="3.40.50.720">
    <property type="entry name" value="NAD(P)-binding Rossmann-like Domain"/>
    <property type="match status" value="1"/>
</dbReference>
<dbReference type="Proteomes" id="UP001235341">
    <property type="component" value="Chromosome"/>
</dbReference>
<dbReference type="SMART" id="SM00822">
    <property type="entry name" value="PKS_KR"/>
    <property type="match status" value="1"/>
</dbReference>
<feature type="domain" description="Ketoreductase" evidence="2">
    <location>
        <begin position="13"/>
        <end position="193"/>
    </location>
</feature>
<dbReference type="InterPro" id="IPR002347">
    <property type="entry name" value="SDR_fam"/>
</dbReference>
<organism evidence="3 4">
    <name type="scientific">Serratia fonticola</name>
    <dbReference type="NCBI Taxonomy" id="47917"/>
    <lineage>
        <taxon>Bacteria</taxon>
        <taxon>Pseudomonadati</taxon>
        <taxon>Pseudomonadota</taxon>
        <taxon>Gammaproteobacteria</taxon>
        <taxon>Enterobacterales</taxon>
        <taxon>Yersiniaceae</taxon>
        <taxon>Serratia</taxon>
    </lineage>
</organism>
<dbReference type="EMBL" id="CP133586">
    <property type="protein sequence ID" value="WMT14052.1"/>
    <property type="molecule type" value="Genomic_DNA"/>
</dbReference>
<dbReference type="Pfam" id="PF13561">
    <property type="entry name" value="adh_short_C2"/>
    <property type="match status" value="1"/>
</dbReference>
<dbReference type="PRINTS" id="PR00080">
    <property type="entry name" value="SDRFAMILY"/>
</dbReference>
<reference evidence="3 4" key="1">
    <citation type="submission" date="2023-08" db="EMBL/GenBank/DDBJ databases">
        <title>Complete Genome and Methylome dissection of Serratia fonticola NEB369.</title>
        <authorList>
            <person name="Fomenkov A."/>
            <person name="Roberts R.D."/>
        </authorList>
    </citation>
    <scope>NUCLEOTIDE SEQUENCE [LARGE SCALE GENOMIC DNA]</scope>
    <source>
        <strain evidence="3 4">NEB369</strain>
    </source>
</reference>
<evidence type="ECO:0000313" key="4">
    <source>
        <dbReference type="Proteomes" id="UP001235341"/>
    </source>
</evidence>
<name>A0ABY9PKU9_SERFO</name>
<dbReference type="PROSITE" id="PS00061">
    <property type="entry name" value="ADH_SHORT"/>
    <property type="match status" value="1"/>
</dbReference>